<dbReference type="RefSeq" id="XP_020362826.1">
    <property type="nucleotide sequence ID" value="XM_020507237.2"/>
</dbReference>
<evidence type="ECO:0000313" key="9">
    <source>
        <dbReference type="Ensembl" id="ENSOKIP00005032566.1"/>
    </source>
</evidence>
<accession>A0A8C7FU41</accession>
<dbReference type="Ensembl" id="ENSOKIT00005034387.1">
    <property type="protein sequence ID" value="ENSOKIP00005032566.1"/>
    <property type="gene ID" value="ENSOKIG00005013981.1"/>
</dbReference>
<dbReference type="Pfam" id="PF13886">
    <property type="entry name" value="TM7S3_TM198"/>
    <property type="match status" value="1"/>
</dbReference>
<keyword evidence="5 7" id="KW-0472">Membrane</keyword>
<keyword evidence="3 7" id="KW-0812">Transmembrane</keyword>
<evidence type="ECO:0000256" key="4">
    <source>
        <dbReference type="ARBA" id="ARBA00022989"/>
    </source>
</evidence>
<comment type="similarity">
    <text evidence="2">Belongs to the TMEM198 family.</text>
</comment>
<evidence type="ECO:0000256" key="3">
    <source>
        <dbReference type="ARBA" id="ARBA00022692"/>
    </source>
</evidence>
<dbReference type="InterPro" id="IPR025256">
    <property type="entry name" value="TM7S3/TM198-like_dom"/>
</dbReference>
<dbReference type="GO" id="GO:0005886">
    <property type="term" value="C:plasma membrane"/>
    <property type="evidence" value="ECO:0007669"/>
    <property type="project" value="TreeGrafter"/>
</dbReference>
<comment type="subcellular location">
    <subcellularLocation>
        <location evidence="1">Membrane</location>
        <topology evidence="1">Multi-pass membrane protein</topology>
    </subcellularLocation>
</comment>
<dbReference type="GeneTree" id="ENSGT00390000016940"/>
<keyword evidence="4 7" id="KW-1133">Transmembrane helix</keyword>
<evidence type="ECO:0000256" key="2">
    <source>
        <dbReference type="ARBA" id="ARBA00006244"/>
    </source>
</evidence>
<feature type="transmembrane region" description="Helical" evidence="7">
    <location>
        <begin position="70"/>
        <end position="89"/>
    </location>
</feature>
<evidence type="ECO:0000256" key="7">
    <source>
        <dbReference type="SAM" id="Phobius"/>
    </source>
</evidence>
<protein>
    <recommendedName>
        <fullName evidence="6">Transmembrane protein 198</fullName>
    </recommendedName>
</protein>
<name>A0A8C7FU41_ONCKI</name>
<dbReference type="InterPro" id="IPR040236">
    <property type="entry name" value="TMEM198"/>
</dbReference>
<dbReference type="Proteomes" id="UP000694557">
    <property type="component" value="Unassembled WGS sequence"/>
</dbReference>
<gene>
    <name evidence="9" type="primary">LOC109908572</name>
</gene>
<reference evidence="9" key="1">
    <citation type="submission" date="2025-08" db="UniProtKB">
        <authorList>
            <consortium name="Ensembl"/>
        </authorList>
    </citation>
    <scope>IDENTIFICATION</scope>
</reference>
<dbReference type="PANTHER" id="PTHR31247">
    <property type="entry name" value="TRANSMEMBRANE PROTEIN 198 FAMILY MEMBER"/>
    <property type="match status" value="1"/>
</dbReference>
<organism evidence="9 10">
    <name type="scientific">Oncorhynchus kisutch</name>
    <name type="common">Coho salmon</name>
    <name type="synonym">Salmo kisutch</name>
    <dbReference type="NCBI Taxonomy" id="8019"/>
    <lineage>
        <taxon>Eukaryota</taxon>
        <taxon>Metazoa</taxon>
        <taxon>Chordata</taxon>
        <taxon>Craniata</taxon>
        <taxon>Vertebrata</taxon>
        <taxon>Euteleostomi</taxon>
        <taxon>Actinopterygii</taxon>
        <taxon>Neopterygii</taxon>
        <taxon>Teleostei</taxon>
        <taxon>Protacanthopterygii</taxon>
        <taxon>Salmoniformes</taxon>
        <taxon>Salmonidae</taxon>
        <taxon>Salmoninae</taxon>
        <taxon>Oncorhynchus</taxon>
    </lineage>
</organism>
<dbReference type="AlphaFoldDB" id="A0A8C7FU41"/>
<dbReference type="KEGG" id="oki:109908572"/>
<reference evidence="9" key="2">
    <citation type="submission" date="2025-09" db="UniProtKB">
        <authorList>
            <consortium name="Ensembl"/>
        </authorList>
    </citation>
    <scope>IDENTIFICATION</scope>
</reference>
<sequence>MADPSSLLVTDGAVLSQAEVDQYILSGLAEVDACELGFTRKYDLIPSIVCSVCLLLGLIYCFFGYRCFKMVMFLSGFMFGSALVCLLYLKEPVLDTQLTMETKAGILLGVSVLCALVTMLVQTVGLIITGLELGFLLTFANLLVVRQFYSLTPLWAPLGALLATSTFCATLTLQWQKLFTVLATAAVGAAVVMACVDYFVETSLLAGHAYDILSQVPPRPLCWYSWVITGVFPLFSLMGVMVQWMLTAKGLSHTEVPVSGRQRQVQLMRIRQRDAQRRPQLGTYRHRKPPILKRYAGDVLAPSYIQSLRDRQMGTGSSSSSIISNSNSTVNHTMIDFDFETGFMVPLNASSLPNLQGVRDEHQIVGITSQFH</sequence>
<feature type="transmembrane region" description="Helical" evidence="7">
    <location>
        <begin position="155"/>
        <end position="173"/>
    </location>
</feature>
<dbReference type="PANTHER" id="PTHR31247:SF17">
    <property type="entry name" value="DUF4203 DOMAIN-CONTAINING PROTEIN"/>
    <property type="match status" value="1"/>
</dbReference>
<feature type="domain" description="TM7S3/TM198-like" evidence="8">
    <location>
        <begin position="50"/>
        <end position="244"/>
    </location>
</feature>
<evidence type="ECO:0000259" key="8">
    <source>
        <dbReference type="Pfam" id="PF13886"/>
    </source>
</evidence>
<evidence type="ECO:0000313" key="10">
    <source>
        <dbReference type="Proteomes" id="UP000694557"/>
    </source>
</evidence>
<keyword evidence="10" id="KW-1185">Reference proteome</keyword>
<evidence type="ECO:0000256" key="1">
    <source>
        <dbReference type="ARBA" id="ARBA00004141"/>
    </source>
</evidence>
<evidence type="ECO:0000256" key="6">
    <source>
        <dbReference type="ARBA" id="ARBA00049737"/>
    </source>
</evidence>
<dbReference type="GeneID" id="109908572"/>
<feature type="transmembrane region" description="Helical" evidence="7">
    <location>
        <begin position="44"/>
        <end position="63"/>
    </location>
</feature>
<feature type="transmembrane region" description="Helical" evidence="7">
    <location>
        <begin position="104"/>
        <end position="121"/>
    </location>
</feature>
<evidence type="ECO:0000256" key="5">
    <source>
        <dbReference type="ARBA" id="ARBA00023136"/>
    </source>
</evidence>
<feature type="transmembrane region" description="Helical" evidence="7">
    <location>
        <begin position="178"/>
        <end position="200"/>
    </location>
</feature>
<feature type="transmembrane region" description="Helical" evidence="7">
    <location>
        <begin position="223"/>
        <end position="246"/>
    </location>
</feature>
<proteinExistence type="inferred from homology"/>